<organism evidence="2 3">
    <name type="scientific">Mycobacterium aquaticum</name>
    <dbReference type="NCBI Taxonomy" id="1927124"/>
    <lineage>
        <taxon>Bacteria</taxon>
        <taxon>Bacillati</taxon>
        <taxon>Actinomycetota</taxon>
        <taxon>Actinomycetes</taxon>
        <taxon>Mycobacteriales</taxon>
        <taxon>Mycobacteriaceae</taxon>
        <taxon>Mycobacterium</taxon>
    </lineage>
</organism>
<dbReference type="PANTHER" id="PTHR43194:SF5">
    <property type="entry name" value="PIMELOYL-[ACYL-CARRIER PROTEIN] METHYL ESTER ESTERASE"/>
    <property type="match status" value="1"/>
</dbReference>
<name>A0A1X0B5W5_9MYCO</name>
<feature type="domain" description="AB hydrolase-1" evidence="1">
    <location>
        <begin position="53"/>
        <end position="275"/>
    </location>
</feature>
<dbReference type="Proteomes" id="UP000192448">
    <property type="component" value="Unassembled WGS sequence"/>
</dbReference>
<comment type="caution">
    <text evidence="2">The sequence shown here is derived from an EMBL/GenBank/DDBJ whole genome shotgun (WGS) entry which is preliminary data.</text>
</comment>
<dbReference type="Gene3D" id="3.40.50.1820">
    <property type="entry name" value="alpha/beta hydrolase"/>
    <property type="match status" value="1"/>
</dbReference>
<sequence length="288" mass="30293">MPAFADADLENAYFRAYDAVMAHWPVSIETIDVSGRYGTTRITSAGPASAPPLVLLHGLGATSAMWYAIAGALAEHHRVRAVDIMGEPGRSCHEGAPISSMDDLVAWLAETFEFLELAAADLCGHSFGGHLALRFALAHPARVRRLVLLDPVLTFAPLPPEFAEFAQNRDVHPTFDNARAMFAPGVSGSGPAREAYLDLLAHGAAHFPASPVVTPELPDSLPPLPVPTLVLVAGESAVHDAQRAAQAARRAGARTVIVPGAGHGLVTDAPQPVADMTLDHLRDQPAAG</sequence>
<dbReference type="SUPFAM" id="SSF53474">
    <property type="entry name" value="alpha/beta-Hydrolases"/>
    <property type="match status" value="1"/>
</dbReference>
<keyword evidence="3" id="KW-1185">Reference proteome</keyword>
<dbReference type="InterPro" id="IPR050228">
    <property type="entry name" value="Carboxylesterase_BioH"/>
</dbReference>
<dbReference type="GO" id="GO:0003824">
    <property type="term" value="F:catalytic activity"/>
    <property type="evidence" value="ECO:0007669"/>
    <property type="project" value="UniProtKB-ARBA"/>
</dbReference>
<dbReference type="AlphaFoldDB" id="A0A1X0B5W5"/>
<dbReference type="STRING" id="1927124.BST13_07800"/>
<dbReference type="PANTHER" id="PTHR43194">
    <property type="entry name" value="HYDROLASE ALPHA/BETA FOLD FAMILY"/>
    <property type="match status" value="1"/>
</dbReference>
<dbReference type="InterPro" id="IPR000073">
    <property type="entry name" value="AB_hydrolase_1"/>
</dbReference>
<evidence type="ECO:0000259" key="1">
    <source>
        <dbReference type="Pfam" id="PF12697"/>
    </source>
</evidence>
<dbReference type="Pfam" id="PF12697">
    <property type="entry name" value="Abhydrolase_6"/>
    <property type="match status" value="1"/>
</dbReference>
<evidence type="ECO:0000313" key="2">
    <source>
        <dbReference type="EMBL" id="ORA37731.1"/>
    </source>
</evidence>
<dbReference type="PRINTS" id="PR00111">
    <property type="entry name" value="ABHYDROLASE"/>
</dbReference>
<dbReference type="RefSeq" id="WP_083162293.1">
    <property type="nucleotide sequence ID" value="NZ_MVHF01000005.1"/>
</dbReference>
<accession>A0A1X0B5W5</accession>
<reference evidence="2 3" key="1">
    <citation type="submission" date="2017-02" db="EMBL/GenBank/DDBJ databases">
        <title>The new phylogeny of genus Mycobacterium.</title>
        <authorList>
            <person name="Tortoli E."/>
            <person name="Trovato A."/>
            <person name="Cirillo D.M."/>
        </authorList>
    </citation>
    <scope>NUCLEOTIDE SEQUENCE [LARGE SCALE GENOMIC DNA]</scope>
    <source>
        <strain evidence="2 3">RW6</strain>
    </source>
</reference>
<evidence type="ECO:0000313" key="3">
    <source>
        <dbReference type="Proteomes" id="UP000192448"/>
    </source>
</evidence>
<dbReference type="EMBL" id="MVHF01000005">
    <property type="protein sequence ID" value="ORA37731.1"/>
    <property type="molecule type" value="Genomic_DNA"/>
</dbReference>
<protein>
    <recommendedName>
        <fullName evidence="1">AB hydrolase-1 domain-containing protein</fullName>
    </recommendedName>
</protein>
<gene>
    <name evidence="2" type="ORF">BST13_07800</name>
</gene>
<proteinExistence type="predicted"/>
<dbReference type="InterPro" id="IPR029058">
    <property type="entry name" value="AB_hydrolase_fold"/>
</dbReference>
<dbReference type="OrthoDB" id="5513277at2"/>